<evidence type="ECO:0000313" key="1">
    <source>
        <dbReference type="EMBL" id="ARP98093.1"/>
    </source>
</evidence>
<evidence type="ECO:0000313" key="2">
    <source>
        <dbReference type="Proteomes" id="UP000194137"/>
    </source>
</evidence>
<dbReference type="OrthoDB" id="6894039at2"/>
<dbReference type="STRING" id="1235591.CAK95_02595"/>
<accession>A0A1W6ZKZ3</accession>
<dbReference type="AlphaFoldDB" id="A0A1W6ZKZ3"/>
<reference evidence="1 2" key="1">
    <citation type="submission" date="2017-05" db="EMBL/GenBank/DDBJ databases">
        <title>Full genome sequence of Pseudorhodoplanes sinuspersici.</title>
        <authorList>
            <person name="Dastgheib S.M.M."/>
            <person name="Shavandi M."/>
            <person name="Tirandaz H."/>
        </authorList>
    </citation>
    <scope>NUCLEOTIDE SEQUENCE [LARGE SCALE GENOMIC DNA]</scope>
    <source>
        <strain evidence="1 2">RIPI110</strain>
    </source>
</reference>
<sequence>MSRTSTTFDFGKPVAYDAAAKRLFHSRARSQLRRLATALGLAPGSYDLRSNPAGIAVSGEITLHTERLYVQASQSAMGNANGILFRTCKGRKDYVGGPNNFASLDLLNRPEELAQRIRERCHV</sequence>
<protein>
    <submittedName>
        <fullName evidence="1">Uncharacterized protein</fullName>
    </submittedName>
</protein>
<gene>
    <name evidence="1" type="ORF">CAK95_02595</name>
</gene>
<proteinExistence type="predicted"/>
<keyword evidence="2" id="KW-1185">Reference proteome</keyword>
<dbReference type="KEGG" id="psin:CAK95_02595"/>
<name>A0A1W6ZKZ3_9HYPH</name>
<dbReference type="RefSeq" id="WP_086086408.1">
    <property type="nucleotide sequence ID" value="NZ_CP021112.1"/>
</dbReference>
<organism evidence="1 2">
    <name type="scientific">Pseudorhodoplanes sinuspersici</name>
    <dbReference type="NCBI Taxonomy" id="1235591"/>
    <lineage>
        <taxon>Bacteria</taxon>
        <taxon>Pseudomonadati</taxon>
        <taxon>Pseudomonadota</taxon>
        <taxon>Alphaproteobacteria</taxon>
        <taxon>Hyphomicrobiales</taxon>
        <taxon>Pseudorhodoplanes</taxon>
    </lineage>
</organism>
<dbReference type="EMBL" id="CP021112">
    <property type="protein sequence ID" value="ARP98093.1"/>
    <property type="molecule type" value="Genomic_DNA"/>
</dbReference>
<dbReference type="Proteomes" id="UP000194137">
    <property type="component" value="Chromosome"/>
</dbReference>